<dbReference type="SUPFAM" id="SSF50985">
    <property type="entry name" value="RCC1/BLIP-II"/>
    <property type="match status" value="1"/>
</dbReference>
<dbReference type="Gene3D" id="2.130.10.30">
    <property type="entry name" value="Regulator of chromosome condensation 1/beta-lactamase-inhibitor protein II"/>
    <property type="match status" value="2"/>
</dbReference>
<reference evidence="3" key="1">
    <citation type="journal article" date="2014" name="Nucleic Acids Res.">
        <title>The evolutionary dynamics of variant antigen genes in Babesia reveal a history of genomic innovation underlying host-parasite interaction.</title>
        <authorList>
            <person name="Jackson A.P."/>
            <person name="Otto T.D."/>
            <person name="Darby A."/>
            <person name="Ramaprasad A."/>
            <person name="Xia D."/>
            <person name="Echaide I.E."/>
            <person name="Farber M."/>
            <person name="Gahlot S."/>
            <person name="Gamble J."/>
            <person name="Gupta D."/>
            <person name="Gupta Y."/>
            <person name="Jackson L."/>
            <person name="Malandrin L."/>
            <person name="Malas T.B."/>
            <person name="Moussa E."/>
            <person name="Nair M."/>
            <person name="Reid A.J."/>
            <person name="Sanders M."/>
            <person name="Sharma J."/>
            <person name="Tracey A."/>
            <person name="Quail M.A."/>
            <person name="Weir W."/>
            <person name="Wastling J.M."/>
            <person name="Hall N."/>
            <person name="Willadsen P."/>
            <person name="Lingelbach K."/>
            <person name="Shiels B."/>
            <person name="Tait A."/>
            <person name="Berriman M."/>
            <person name="Allred D.R."/>
            <person name="Pain A."/>
        </authorList>
    </citation>
    <scope>NUCLEOTIDE SEQUENCE [LARGE SCALE GENOMIC DNA]</scope>
    <source>
        <strain evidence="3">Bond</strain>
    </source>
</reference>
<name>A0A061D9W8_BABBI</name>
<dbReference type="Pfam" id="PF00415">
    <property type="entry name" value="RCC1"/>
    <property type="match status" value="2"/>
</dbReference>
<feature type="repeat" description="RCC1" evidence="1">
    <location>
        <begin position="101"/>
        <end position="151"/>
    </location>
</feature>
<organism evidence="2 3">
    <name type="scientific">Babesia bigemina</name>
    <dbReference type="NCBI Taxonomy" id="5866"/>
    <lineage>
        <taxon>Eukaryota</taxon>
        <taxon>Sar</taxon>
        <taxon>Alveolata</taxon>
        <taxon>Apicomplexa</taxon>
        <taxon>Aconoidasida</taxon>
        <taxon>Piroplasmida</taxon>
        <taxon>Babesiidae</taxon>
        <taxon>Babesia</taxon>
    </lineage>
</organism>
<dbReference type="RefSeq" id="XP_012766726.1">
    <property type="nucleotide sequence ID" value="XM_012911272.1"/>
</dbReference>
<dbReference type="PANTHER" id="PTHR45982">
    <property type="entry name" value="REGULATOR OF CHROMOSOME CONDENSATION"/>
    <property type="match status" value="1"/>
</dbReference>
<dbReference type="PROSITE" id="PS50012">
    <property type="entry name" value="RCC1_3"/>
    <property type="match status" value="3"/>
</dbReference>
<dbReference type="InterPro" id="IPR009091">
    <property type="entry name" value="RCC1/BLIP-II"/>
</dbReference>
<dbReference type="GeneID" id="24563081"/>
<dbReference type="VEuPathDB" id="PiroplasmaDB:BBBOND_0108380"/>
<dbReference type="KEGG" id="bbig:BBBOND_0108380"/>
<evidence type="ECO:0000313" key="3">
    <source>
        <dbReference type="Proteomes" id="UP000033188"/>
    </source>
</evidence>
<keyword evidence="3" id="KW-1185">Reference proteome</keyword>
<sequence>MAASSNQPAYIWSKSTAYNAVNQVTVEAQPVITTGQIHRVPAYKDLRTVIYIWGDSPAANPADKSHAKADWEPTIYRQLPDIRIASVSCGPSYMMLLSSCHRLFALGRGDYGQLGLGASLRRVTVPTPISDIPTVTEVVCGEYHCVAIASGGSLFTWGRNDVAGHQEGFTTSSPKELVFMGSKTKCRSVSVNQTLTVCACDAGTSLYHWGFSFSGEKIQRPQLFYTFDQARIRQVALGKSFGLAVSDTGTVYGWGDRTYGELLGLGKKHESSYFMLPTLLKLRHVHSVVSVATGDRHALLLDESGKVWSMGENMYGQCGVPPCHHSSLLQIDFSDSSFPVSKIACGPRHSACINSGNQLFTWGNSAGHKLIFTSSVDMLVQQQRQPGVSAYSGLKNCCSHPQLIYALLHEKVACLGLAAGYTVVVTGEGIVPSEELPPTVVLVPDAEEMPSIEGTPRIRETPTNEEGSGEAYFPIQLFK</sequence>
<dbReference type="OMA" id="ELHENNQ"/>
<gene>
    <name evidence="2" type="ORF">BBBOND_0108380</name>
</gene>
<dbReference type="AlphaFoldDB" id="A0A061D9W8"/>
<dbReference type="PRINTS" id="PR00633">
    <property type="entry name" value="RCCNDNSATION"/>
</dbReference>
<evidence type="ECO:0000256" key="1">
    <source>
        <dbReference type="PROSITE-ProRule" id="PRU00235"/>
    </source>
</evidence>
<dbReference type="EMBL" id="LK391707">
    <property type="protein sequence ID" value="CDR94540.1"/>
    <property type="molecule type" value="Genomic_DNA"/>
</dbReference>
<dbReference type="InterPro" id="IPR000408">
    <property type="entry name" value="Reg_chr_condens"/>
</dbReference>
<dbReference type="PANTHER" id="PTHR45982:SF1">
    <property type="entry name" value="REGULATOR OF CHROMOSOME CONDENSATION"/>
    <property type="match status" value="1"/>
</dbReference>
<dbReference type="InterPro" id="IPR051553">
    <property type="entry name" value="Ran_GTPase-activating"/>
</dbReference>
<feature type="repeat" description="RCC1" evidence="1">
    <location>
        <begin position="249"/>
        <end position="304"/>
    </location>
</feature>
<protein>
    <submittedName>
        <fullName evidence="2">REGULATOR OF CHROMOSOME CONDENSATION, putative</fullName>
    </submittedName>
</protein>
<proteinExistence type="predicted"/>
<evidence type="ECO:0000313" key="2">
    <source>
        <dbReference type="EMBL" id="CDR94540.1"/>
    </source>
</evidence>
<dbReference type="Proteomes" id="UP000033188">
    <property type="component" value="Chromosome 1"/>
</dbReference>
<dbReference type="OrthoDB" id="293800at2759"/>
<dbReference type="STRING" id="5866.A0A061D9W8"/>
<dbReference type="PROSITE" id="PS00626">
    <property type="entry name" value="RCC1_2"/>
    <property type="match status" value="2"/>
</dbReference>
<accession>A0A061D9W8</accession>
<dbReference type="Pfam" id="PF13540">
    <property type="entry name" value="RCC1_2"/>
    <property type="match status" value="1"/>
</dbReference>
<feature type="repeat" description="RCC1" evidence="1">
    <location>
        <begin position="305"/>
        <end position="356"/>
    </location>
</feature>